<evidence type="ECO:0000256" key="9">
    <source>
        <dbReference type="ARBA" id="ARBA00023027"/>
    </source>
</evidence>
<evidence type="ECO:0000256" key="14">
    <source>
        <dbReference type="ARBA" id="ARBA00048142"/>
    </source>
</evidence>
<evidence type="ECO:0000256" key="6">
    <source>
        <dbReference type="ARBA" id="ARBA00022827"/>
    </source>
</evidence>
<feature type="domain" description="Proline utilization A proline dehydrogenase N-terminal" evidence="24">
    <location>
        <begin position="90"/>
        <end position="137"/>
    </location>
</feature>
<evidence type="ECO:0000256" key="19">
    <source>
        <dbReference type="PIRSR" id="PIRSR000197-1"/>
    </source>
</evidence>
<organism evidence="26 27">
    <name type="scientific">Xenophilus arseniciresistens</name>
    <dbReference type="NCBI Taxonomy" id="1283306"/>
    <lineage>
        <taxon>Bacteria</taxon>
        <taxon>Pseudomonadati</taxon>
        <taxon>Pseudomonadota</taxon>
        <taxon>Betaproteobacteria</taxon>
        <taxon>Burkholderiales</taxon>
        <taxon>Comamonadaceae</taxon>
        <taxon>Xenophilus</taxon>
    </lineage>
</organism>
<keyword evidence="9 18" id="KW-0520">NAD</keyword>
<evidence type="ECO:0000313" key="27">
    <source>
        <dbReference type="Proteomes" id="UP001212602"/>
    </source>
</evidence>
<keyword evidence="13" id="KW-0511">Multifunctional enzyme</keyword>
<dbReference type="SUPFAM" id="SSF51730">
    <property type="entry name" value="FAD-linked oxidoreductase"/>
    <property type="match status" value="1"/>
</dbReference>
<dbReference type="FunFam" id="3.20.20.220:FF:000004">
    <property type="entry name" value="Bifunctional protein PutA"/>
    <property type="match status" value="1"/>
</dbReference>
<dbReference type="FunFam" id="1.20.5.460:FF:000001">
    <property type="entry name" value="Bifunctional protein PutA"/>
    <property type="match status" value="1"/>
</dbReference>
<dbReference type="PROSITE" id="PS00070">
    <property type="entry name" value="ALDEHYDE_DEHYDR_CYS"/>
    <property type="match status" value="1"/>
</dbReference>
<feature type="active site" evidence="19">
    <location>
        <position position="920"/>
    </location>
</feature>
<dbReference type="SUPFAM" id="SSF47598">
    <property type="entry name" value="Ribbon-helix-helix"/>
    <property type="match status" value="1"/>
</dbReference>
<comment type="similarity">
    <text evidence="17 18">In the C-terminal section; belongs to the aldehyde dehydrogenase family.</text>
</comment>
<accession>A0AAE3T2Q8</accession>
<dbReference type="GO" id="GO:0004657">
    <property type="term" value="F:proline dehydrogenase activity"/>
    <property type="evidence" value="ECO:0007669"/>
    <property type="project" value="UniProtKB-UniRule"/>
</dbReference>
<keyword evidence="12 18" id="KW-0804">Transcription</keyword>
<comment type="pathway">
    <text evidence="3 18">Amino-acid degradation; L-proline degradation into L-glutamate; L-glutamate from L-proline: step 2/2.</text>
</comment>
<dbReference type="EMBL" id="JAQIPB010000011">
    <property type="protein sequence ID" value="MDA7418672.1"/>
    <property type="molecule type" value="Genomic_DNA"/>
</dbReference>
<feature type="domain" description="Proline dehydrogenase PutA" evidence="23">
    <location>
        <begin position="148"/>
        <end position="259"/>
    </location>
</feature>
<dbReference type="Gene3D" id="1.20.5.460">
    <property type="entry name" value="Single helix bin"/>
    <property type="match status" value="1"/>
</dbReference>
<dbReference type="NCBIfam" id="NF008869">
    <property type="entry name" value="PRK11904.1"/>
    <property type="match status" value="1"/>
</dbReference>
<evidence type="ECO:0000256" key="1">
    <source>
        <dbReference type="ARBA" id="ARBA00001974"/>
    </source>
</evidence>
<evidence type="ECO:0000259" key="23">
    <source>
        <dbReference type="Pfam" id="PF14850"/>
    </source>
</evidence>
<evidence type="ECO:0000256" key="3">
    <source>
        <dbReference type="ARBA" id="ARBA00004786"/>
    </source>
</evidence>
<dbReference type="GO" id="GO:0003700">
    <property type="term" value="F:DNA-binding transcription factor activity"/>
    <property type="evidence" value="ECO:0007669"/>
    <property type="project" value="InterPro"/>
</dbReference>
<feature type="domain" description="Proline dehydrogenase" evidence="22">
    <location>
        <begin position="269"/>
        <end position="569"/>
    </location>
</feature>
<dbReference type="InterPro" id="IPR002872">
    <property type="entry name" value="Proline_DH_dom"/>
</dbReference>
<dbReference type="InterPro" id="IPR005933">
    <property type="entry name" value="PutA_C"/>
</dbReference>
<keyword evidence="10 18" id="KW-0642">Proline metabolism</keyword>
<proteinExistence type="inferred from homology"/>
<dbReference type="EC" id="1.2.1.88" evidence="18"/>
<dbReference type="InterPro" id="IPR013321">
    <property type="entry name" value="Arc_rbn_hlx_hlx"/>
</dbReference>
<comment type="catalytic activity">
    <reaction evidence="14 18">
        <text>L-glutamate 5-semialdehyde + NAD(+) + H2O = L-glutamate + NADH + 2 H(+)</text>
        <dbReference type="Rhea" id="RHEA:30235"/>
        <dbReference type="ChEBI" id="CHEBI:15377"/>
        <dbReference type="ChEBI" id="CHEBI:15378"/>
        <dbReference type="ChEBI" id="CHEBI:29985"/>
        <dbReference type="ChEBI" id="CHEBI:57540"/>
        <dbReference type="ChEBI" id="CHEBI:57945"/>
        <dbReference type="ChEBI" id="CHEBI:58066"/>
        <dbReference type="EC" id="1.2.1.88"/>
    </reaction>
</comment>
<dbReference type="Pfam" id="PF00171">
    <property type="entry name" value="Aldedh"/>
    <property type="match status" value="1"/>
</dbReference>
<evidence type="ECO:0000256" key="13">
    <source>
        <dbReference type="ARBA" id="ARBA00023268"/>
    </source>
</evidence>
<evidence type="ECO:0000256" key="8">
    <source>
        <dbReference type="ARBA" id="ARBA00023015"/>
    </source>
</evidence>
<dbReference type="NCBIfam" id="TIGR01238">
    <property type="entry name" value="D1pyr5carbox3"/>
    <property type="match status" value="1"/>
</dbReference>
<dbReference type="FunFam" id="3.40.309.10:FF:000005">
    <property type="entry name" value="1-pyrroline-5-carboxylate dehydrogenase 1"/>
    <property type="match status" value="1"/>
</dbReference>
<dbReference type="RefSeq" id="WP_271429884.1">
    <property type="nucleotide sequence ID" value="NZ_JAQIPB010000011.1"/>
</dbReference>
<evidence type="ECO:0000256" key="2">
    <source>
        <dbReference type="ARBA" id="ARBA00004739"/>
    </source>
</evidence>
<dbReference type="InterPro" id="IPR029041">
    <property type="entry name" value="FAD-linked_oxidoreductase-like"/>
</dbReference>
<keyword evidence="7 18" id="KW-0560">Oxidoreductase</keyword>
<dbReference type="GO" id="GO:0009898">
    <property type="term" value="C:cytoplasmic side of plasma membrane"/>
    <property type="evidence" value="ECO:0007669"/>
    <property type="project" value="TreeGrafter"/>
</dbReference>
<evidence type="ECO:0000259" key="21">
    <source>
        <dbReference type="Pfam" id="PF00171"/>
    </source>
</evidence>
<evidence type="ECO:0000256" key="4">
    <source>
        <dbReference type="ARBA" id="ARBA00022491"/>
    </source>
</evidence>
<dbReference type="FunFam" id="3.40.605.10:FF:000017">
    <property type="entry name" value="Bifunctional protein PutA"/>
    <property type="match status" value="1"/>
</dbReference>
<comment type="caution">
    <text evidence="26">The sequence shown here is derived from an EMBL/GenBank/DDBJ whole genome shotgun (WGS) entry which is preliminary data.</text>
</comment>
<dbReference type="SUPFAM" id="SSF81935">
    <property type="entry name" value="N-terminal domain of bifunctional PutA protein"/>
    <property type="match status" value="1"/>
</dbReference>
<evidence type="ECO:0000259" key="22">
    <source>
        <dbReference type="Pfam" id="PF01619"/>
    </source>
</evidence>
<evidence type="ECO:0000259" key="25">
    <source>
        <dbReference type="Pfam" id="PF21775"/>
    </source>
</evidence>
<dbReference type="InterPro" id="IPR024090">
    <property type="entry name" value="PRODH_PutA_dom_I"/>
</dbReference>
<dbReference type="InterPro" id="IPR016162">
    <property type="entry name" value="Ald_DH_N"/>
</dbReference>
<dbReference type="SUPFAM" id="SSF53720">
    <property type="entry name" value="ALDH-like"/>
    <property type="match status" value="1"/>
</dbReference>
<dbReference type="PIRSF" id="PIRSF000197">
    <property type="entry name" value="Bifunct_PutA"/>
    <property type="match status" value="1"/>
</dbReference>
<dbReference type="GO" id="GO:0003842">
    <property type="term" value="F:L-glutamate gamma-semialdehyde dehydrogenase activity"/>
    <property type="evidence" value="ECO:0007669"/>
    <property type="project" value="UniProtKB-UniRule"/>
</dbReference>
<dbReference type="Gene3D" id="1.10.1220.10">
    <property type="entry name" value="Met repressor-like"/>
    <property type="match status" value="1"/>
</dbReference>
<dbReference type="InterPro" id="IPR041349">
    <property type="entry name" value="PRODH"/>
</dbReference>
<evidence type="ECO:0000256" key="5">
    <source>
        <dbReference type="ARBA" id="ARBA00022630"/>
    </source>
</evidence>
<evidence type="ECO:0000256" key="11">
    <source>
        <dbReference type="ARBA" id="ARBA00023125"/>
    </source>
</evidence>
<dbReference type="Pfam" id="PF01619">
    <property type="entry name" value="Pro_dh"/>
    <property type="match status" value="1"/>
</dbReference>
<comment type="function">
    <text evidence="18">Oxidizes proline to glutamate for use as a carbon and nitrogen source.</text>
</comment>
<name>A0AAE3T2Q8_9BURK</name>
<dbReference type="Gene3D" id="3.40.309.10">
    <property type="entry name" value="Aldehyde Dehydrogenase, Chain A, domain 2"/>
    <property type="match status" value="1"/>
</dbReference>
<dbReference type="InterPro" id="IPR016163">
    <property type="entry name" value="Ald_DH_C"/>
</dbReference>
<dbReference type="Proteomes" id="UP001212602">
    <property type="component" value="Unassembled WGS sequence"/>
</dbReference>
<dbReference type="CDD" id="cd07125">
    <property type="entry name" value="ALDH_PutA-P5CDH"/>
    <property type="match status" value="1"/>
</dbReference>
<dbReference type="InterPro" id="IPR016160">
    <property type="entry name" value="Ald_DH_CS_CYS"/>
</dbReference>
<evidence type="ECO:0000256" key="12">
    <source>
        <dbReference type="ARBA" id="ARBA00023163"/>
    </source>
</evidence>
<comment type="cofactor">
    <cofactor evidence="1 18">
        <name>FAD</name>
        <dbReference type="ChEBI" id="CHEBI:57692"/>
    </cofactor>
</comment>
<dbReference type="PANTHER" id="PTHR42862">
    <property type="entry name" value="DELTA-1-PYRROLINE-5-CARBOXYLATE DEHYDROGENASE 1, ISOFORM A-RELATED"/>
    <property type="match status" value="1"/>
</dbReference>
<keyword evidence="8 18" id="KW-0805">Transcription regulation</keyword>
<dbReference type="InterPro" id="IPR050485">
    <property type="entry name" value="Proline_metab_enzyme"/>
</dbReference>
<dbReference type="Gene3D" id="3.20.20.220">
    <property type="match status" value="1"/>
</dbReference>
<sequence>MPLVTLGVKLDDAVRERLKAAAQKVDRTPHWLIKQSIYAQLEAIERGEPVGGLPGAAPLAADEDGQPEAERAAQPVPPFLSFAESVLPQTVLRAAITAAWRRPEPEQVAMLLPGARLDAARAEAAHQMACRLSEGLRAHESGGKAGLVQGLLQEFSLSSQEGVALMCLAEALLRIPDRATRDALIRDKLSGGNWQPHVGRSSSLFVNAATWGLMFTGKLVATHNETGLSNALGRVLSRGGEPLVRKGVDMAMRLMGEQFVTGETIGKALANAARHEARGFRYSYDMLGEAALTDADARRYVASYEQAIHAIGRAAAGAGIYRGPGISIKLSALHPRYSRAQHARVMDELYPRLLALTELARRYDIGLNIDAEEADRLELSLDLLERLCHEPSLAGWNGIGFVIQAYQKRCPHVIDWVIDLARRSRHRLMIRLVKGAYWDSEVKRAQIDGLEDYPVYTRKAHTDLAYIACARKLLAAPEAVFPQFATHNAHTLAAIYQLAGQNYYEGQYEFQCLHGMGEPLYEQVVGATAKGGLNRPCRIYAPVGTHETLLAYLVRRLLENGANTSFVNRVADRSLRIEDLVTDPVAQVEAAGAAEGRVGLPHPRIALPRALYQGEQCARVNSQGLDLANEQRLGSLSSALLQSAATAWQAAPMLAEPVAPGALQPVRNPARHDDVVGQVQDATLADVSAALDAAEAAFDIWRATPPAERAAVLERAADALEGQMQMLLGLIVREAGKTLANAVAEVREAVDFLRYYAEQVRAEFSNDTHRPLGPVVCISPWNFPLAIFTGQVAAALAAGNTVLAKPAEQTPLIAAQAVRLLHEAGLPPGALQLLPGPGETIGAALVADERVQGVMFTGSTQVARLLQRALAGRLDALGHPVPLIAETGGQNAMVVDSSALVEQVVADVMASAFDSAGQRCSAMRLLCVQDDVADRLLEMLKGAMVEATLGNPEHLAVDVGPVIDAQAQQGLLAHIEAMRGRGFEVFQAALAHGDDVRGGTYVTPTLIEIDRVDALDKEVFGPVLHVLRYPREALDALIDGINATGYGLTLGVHSRIDETIEHVTGRVHVGNAYVNRNMVGAVVGVQPFGGEGLSGTGPKAGGPLYLYRLLAHRPAGTQLRLGTPLAVPAQEMDGVEGLPRRAALEALKRWCEAAGAELAPVAPLCERFAQQSPSGQQRLLSGPTGERNVYTVRAREQVLCIATQPADLLCQLAAVLAVGARALWPDAAAPRALLQTLPPAVQECVLLSAGWRSDGSAFGAVLHHGDSDQLRTISEVLAERPGPIVSLQALAPGETDIVLERLVQEHSLSVNTAAAGGNANLMTIG</sequence>
<dbReference type="Pfam" id="PF14850">
    <property type="entry name" value="Pro_dh-DNA_bdg"/>
    <property type="match status" value="1"/>
</dbReference>
<evidence type="ECO:0000256" key="17">
    <source>
        <dbReference type="ARBA" id="ARBA00060911"/>
    </source>
</evidence>
<dbReference type="Pfam" id="PF21775">
    <property type="entry name" value="PutA_1st"/>
    <property type="match status" value="1"/>
</dbReference>
<evidence type="ECO:0000256" key="18">
    <source>
        <dbReference type="PIRNR" id="PIRNR000197"/>
    </source>
</evidence>
<evidence type="ECO:0000259" key="24">
    <source>
        <dbReference type="Pfam" id="PF18327"/>
    </source>
</evidence>
<dbReference type="InterPro" id="IPR016161">
    <property type="entry name" value="Ald_DH/histidinol_DH"/>
</dbReference>
<keyword evidence="6 18" id="KW-0274">FAD</keyword>
<dbReference type="InterPro" id="IPR024082">
    <property type="entry name" value="PRODH_PutA_dom_II"/>
</dbReference>
<dbReference type="Gene3D" id="3.40.605.10">
    <property type="entry name" value="Aldehyde Dehydrogenase, Chain A, domain 1"/>
    <property type="match status" value="1"/>
</dbReference>
<evidence type="ECO:0000256" key="20">
    <source>
        <dbReference type="SAM" id="MobiDB-lite"/>
    </source>
</evidence>
<evidence type="ECO:0000256" key="16">
    <source>
        <dbReference type="ARBA" id="ARBA00060889"/>
    </source>
</evidence>
<comment type="catalytic activity">
    <reaction evidence="15 18">
        <text>L-proline + a quinone = (S)-1-pyrroline-5-carboxylate + a quinol + H(+)</text>
        <dbReference type="Rhea" id="RHEA:23784"/>
        <dbReference type="ChEBI" id="CHEBI:15378"/>
        <dbReference type="ChEBI" id="CHEBI:17388"/>
        <dbReference type="ChEBI" id="CHEBI:24646"/>
        <dbReference type="ChEBI" id="CHEBI:60039"/>
        <dbReference type="ChEBI" id="CHEBI:132124"/>
        <dbReference type="EC" id="1.5.5.2"/>
    </reaction>
</comment>
<feature type="region of interest" description="Disordered" evidence="20">
    <location>
        <begin position="53"/>
        <end position="72"/>
    </location>
</feature>
<keyword evidence="11 18" id="KW-0238">DNA-binding</keyword>
<dbReference type="Pfam" id="PF18327">
    <property type="entry name" value="PRODH"/>
    <property type="match status" value="1"/>
</dbReference>
<keyword evidence="27" id="KW-1185">Reference proteome</keyword>
<dbReference type="EC" id="1.5.5.2" evidence="18"/>
<reference evidence="26" key="1">
    <citation type="submission" date="2023-01" db="EMBL/GenBank/DDBJ databases">
        <title>Xenophilus mangrovi sp. nov., isolated from soil of Mangrove nature reserve.</title>
        <authorList>
            <person name="Xu S."/>
            <person name="Liu Z."/>
            <person name="Xu Y."/>
        </authorList>
    </citation>
    <scope>NUCLEOTIDE SEQUENCE</scope>
    <source>
        <strain evidence="26">YW8</strain>
    </source>
</reference>
<protein>
    <recommendedName>
        <fullName evidence="18">Bifunctional protein PutA</fullName>
    </recommendedName>
    <domain>
        <recommendedName>
            <fullName evidence="18">Proline dehydrogenase</fullName>
            <ecNumber evidence="18">1.5.5.2</ecNumber>
        </recommendedName>
        <alternativeName>
            <fullName evidence="18">Proline oxidase</fullName>
        </alternativeName>
    </domain>
    <domain>
        <recommendedName>
            <fullName evidence="18">Delta-1-pyrroline-5-carboxylate dehydrogenase</fullName>
            <shortName evidence="18">P5C dehydrogenase</shortName>
            <ecNumber evidence="18">1.2.1.88</ecNumber>
        </recommendedName>
        <alternativeName>
            <fullName evidence="18">L-glutamate gamma-semialdehyde dehydrogenase</fullName>
        </alternativeName>
    </domain>
</protein>
<dbReference type="GO" id="GO:0010133">
    <property type="term" value="P:L-proline catabolic process to L-glutamate"/>
    <property type="evidence" value="ECO:0007669"/>
    <property type="project" value="UniProtKB-UniRule"/>
</dbReference>
<dbReference type="CDD" id="cd21631">
    <property type="entry name" value="RHH_CopG_NikR-like"/>
    <property type="match status" value="1"/>
</dbReference>
<feature type="active site" evidence="19">
    <location>
        <position position="886"/>
    </location>
</feature>
<gene>
    <name evidence="26" type="primary">putA</name>
    <name evidence="26" type="ORF">PGB34_20055</name>
</gene>
<evidence type="ECO:0000256" key="7">
    <source>
        <dbReference type="ARBA" id="ARBA00023002"/>
    </source>
</evidence>
<keyword evidence="4 18" id="KW-0678">Repressor</keyword>
<dbReference type="Gene3D" id="1.20.5.550">
    <property type="entry name" value="Single Helix bin"/>
    <property type="match status" value="1"/>
</dbReference>
<dbReference type="PANTHER" id="PTHR42862:SF1">
    <property type="entry name" value="DELTA-1-PYRROLINE-5-CARBOXYLATE DEHYDROGENASE 2, ISOFORM A-RELATED"/>
    <property type="match status" value="1"/>
</dbReference>
<evidence type="ECO:0000313" key="26">
    <source>
        <dbReference type="EMBL" id="MDA7418672.1"/>
    </source>
</evidence>
<dbReference type="GO" id="GO:0003677">
    <property type="term" value="F:DNA binding"/>
    <property type="evidence" value="ECO:0007669"/>
    <property type="project" value="UniProtKB-KW"/>
</dbReference>
<comment type="pathway">
    <text evidence="2 18">Amino-acid degradation; L-proline degradation into L-glutamate; L-glutamate from L-proline: step 1/2.</text>
</comment>
<dbReference type="InterPro" id="IPR024089">
    <property type="entry name" value="PRODH_PutA_dom_I/II"/>
</dbReference>
<dbReference type="InterPro" id="IPR048798">
    <property type="entry name" value="PutA_RHH"/>
</dbReference>
<evidence type="ECO:0000256" key="15">
    <source>
        <dbReference type="ARBA" id="ARBA00048779"/>
    </source>
</evidence>
<dbReference type="NCBIfam" id="NF008772">
    <property type="entry name" value="PRK11809.1"/>
    <property type="match status" value="1"/>
</dbReference>
<feature type="domain" description="PutA RHH" evidence="25">
    <location>
        <begin position="11"/>
        <end position="42"/>
    </location>
</feature>
<comment type="similarity">
    <text evidence="16 18">In the N-terminal section; belongs to the proline dehydrogenase family.</text>
</comment>
<dbReference type="InterPro" id="IPR015590">
    <property type="entry name" value="Aldehyde_DH_dom"/>
</dbReference>
<dbReference type="InterPro" id="IPR025703">
    <property type="entry name" value="Bifunct_PutA"/>
</dbReference>
<keyword evidence="5 18" id="KW-0285">Flavoprotein</keyword>
<evidence type="ECO:0000256" key="10">
    <source>
        <dbReference type="ARBA" id="ARBA00023062"/>
    </source>
</evidence>
<dbReference type="InterPro" id="IPR010985">
    <property type="entry name" value="Ribbon_hlx_hlx"/>
</dbReference>
<feature type="domain" description="Aldehyde dehydrogenase" evidence="21">
    <location>
        <begin position="665"/>
        <end position="1103"/>
    </location>
</feature>